<keyword evidence="1" id="KW-1133">Transmembrane helix</keyword>
<gene>
    <name evidence="2" type="ordered locus">SVI_0002</name>
</gene>
<evidence type="ECO:0000256" key="1">
    <source>
        <dbReference type="SAM" id="Phobius"/>
    </source>
</evidence>
<organism evidence="2 3">
    <name type="scientific">Shewanella violacea (strain JCM 10179 / CIP 106290 / LMG 19151 / DSS12)</name>
    <dbReference type="NCBI Taxonomy" id="637905"/>
    <lineage>
        <taxon>Bacteria</taxon>
        <taxon>Pseudomonadati</taxon>
        <taxon>Pseudomonadota</taxon>
        <taxon>Gammaproteobacteria</taxon>
        <taxon>Alteromonadales</taxon>
        <taxon>Shewanellaceae</taxon>
        <taxon>Shewanella</taxon>
    </lineage>
</organism>
<dbReference type="EMBL" id="AP011177">
    <property type="protein sequence ID" value="BAI99972.1"/>
    <property type="molecule type" value="Genomic_DNA"/>
</dbReference>
<reference evidence="3" key="1">
    <citation type="journal article" date="2010" name="Mol. Biosyst.">
        <title>Complete genome sequence and comparative analysis of Shewanella violacea, a psychrophilic and piezophilic bacterium from deep sea floor sediments.</title>
        <authorList>
            <person name="Aono E."/>
            <person name="Baba T."/>
            <person name="Ara T."/>
            <person name="Nishi T."/>
            <person name="Nakamichi T."/>
            <person name="Inamoto E."/>
            <person name="Toyonaga H."/>
            <person name="Hasegawa M."/>
            <person name="Takai Y."/>
            <person name="Okumura Y."/>
            <person name="Baba M."/>
            <person name="Tomita M."/>
            <person name="Kato C."/>
            <person name="Oshima T."/>
            <person name="Nakasone K."/>
            <person name="Mori H."/>
        </authorList>
    </citation>
    <scope>NUCLEOTIDE SEQUENCE [LARGE SCALE GENOMIC DNA]</scope>
    <source>
        <strain evidence="3">JCM 10179 / CIP 106290 / LMG 19151 / DSS12</strain>
    </source>
</reference>
<protein>
    <submittedName>
        <fullName evidence="2">Uncharacterized protein</fullName>
    </submittedName>
</protein>
<dbReference type="KEGG" id="svo:SVI_0002"/>
<keyword evidence="1" id="KW-0472">Membrane</keyword>
<evidence type="ECO:0000313" key="3">
    <source>
        <dbReference type="Proteomes" id="UP000002350"/>
    </source>
</evidence>
<proteinExistence type="predicted"/>
<keyword evidence="3" id="KW-1185">Reference proteome</keyword>
<evidence type="ECO:0000313" key="2">
    <source>
        <dbReference type="EMBL" id="BAI99972.1"/>
    </source>
</evidence>
<accession>D4ZD51</accession>
<sequence>MAKGSLAISGPNYDWKLIYLYLTQYNFINIAIISIIPSIPLAINVLSQLAIRSISQIIES</sequence>
<feature type="transmembrane region" description="Helical" evidence="1">
    <location>
        <begin position="27"/>
        <end position="46"/>
    </location>
</feature>
<dbReference type="AlphaFoldDB" id="D4ZD51"/>
<keyword evidence="1" id="KW-0812">Transmembrane</keyword>
<dbReference type="Proteomes" id="UP000002350">
    <property type="component" value="Chromosome"/>
</dbReference>
<name>D4ZD51_SHEVD</name>
<dbReference type="HOGENOM" id="CLU_2939264_0_0_6"/>